<organism evidence="3 4">
    <name type="scientific">Corallococcus coralloides (strain ATCC 25202 / DSM 2259 / NBRC 100086 / M2)</name>
    <name type="common">Myxococcus coralloides</name>
    <dbReference type="NCBI Taxonomy" id="1144275"/>
    <lineage>
        <taxon>Bacteria</taxon>
        <taxon>Pseudomonadati</taxon>
        <taxon>Myxococcota</taxon>
        <taxon>Myxococcia</taxon>
        <taxon>Myxococcales</taxon>
        <taxon>Cystobacterineae</taxon>
        <taxon>Myxococcaceae</taxon>
        <taxon>Corallococcus</taxon>
    </lineage>
</organism>
<evidence type="ECO:0000313" key="3">
    <source>
        <dbReference type="EMBL" id="AFE04100.1"/>
    </source>
</evidence>
<dbReference type="Proteomes" id="UP000007587">
    <property type="component" value="Chromosome"/>
</dbReference>
<dbReference type="AlphaFoldDB" id="H8MVE0"/>
<dbReference type="InterPro" id="IPR012867">
    <property type="entry name" value="DUF1648"/>
</dbReference>
<dbReference type="OrthoDB" id="9808690at2"/>
<dbReference type="InterPro" id="IPR025962">
    <property type="entry name" value="SdpI/YhfL"/>
</dbReference>
<keyword evidence="1" id="KW-0472">Membrane</keyword>
<name>H8MVE0_CORCM</name>
<evidence type="ECO:0000256" key="1">
    <source>
        <dbReference type="SAM" id="Phobius"/>
    </source>
</evidence>
<dbReference type="PANTHER" id="PTHR37810:SF5">
    <property type="entry name" value="IMMUNITY PROTEIN SDPI"/>
    <property type="match status" value="1"/>
</dbReference>
<dbReference type="KEGG" id="ccx:COCOR_01490"/>
<keyword evidence="4" id="KW-1185">Reference proteome</keyword>
<evidence type="ECO:0000259" key="2">
    <source>
        <dbReference type="Pfam" id="PF07853"/>
    </source>
</evidence>
<dbReference type="eggNOG" id="COG5658">
    <property type="taxonomic scope" value="Bacteria"/>
</dbReference>
<feature type="transmembrane region" description="Helical" evidence="1">
    <location>
        <begin position="50"/>
        <end position="69"/>
    </location>
</feature>
<dbReference type="GO" id="GO:0009636">
    <property type="term" value="P:response to toxic substance"/>
    <property type="evidence" value="ECO:0007669"/>
    <property type="project" value="TreeGrafter"/>
</dbReference>
<feature type="domain" description="DUF1648" evidence="2">
    <location>
        <begin position="13"/>
        <end position="59"/>
    </location>
</feature>
<feature type="transmembrane region" description="Helical" evidence="1">
    <location>
        <begin position="188"/>
        <end position="207"/>
    </location>
</feature>
<feature type="transmembrane region" description="Helical" evidence="1">
    <location>
        <begin position="89"/>
        <end position="109"/>
    </location>
</feature>
<gene>
    <name evidence="3" type="ordered locus">COCOR_01490</name>
</gene>
<dbReference type="PIRSF" id="PIRSF038959">
    <property type="entry name" value="SdpI"/>
    <property type="match status" value="1"/>
</dbReference>
<reference evidence="3 4" key="1">
    <citation type="journal article" date="2012" name="J. Bacteriol.">
        <title>Complete Genome Sequence of the Fruiting Myxobacterium Corallococcus coralloides DSM 2259.</title>
        <authorList>
            <person name="Huntley S."/>
            <person name="Zhang Y."/>
            <person name="Treuner-Lange A."/>
            <person name="Kneip S."/>
            <person name="Sensen C.W."/>
            <person name="Sogaard-Andersen L."/>
        </authorList>
    </citation>
    <scope>NUCLEOTIDE SEQUENCE [LARGE SCALE GENOMIC DNA]</scope>
    <source>
        <strain evidence="4">ATCC 25202 / DSM 2259 / NBRC 100086 / M2</strain>
    </source>
</reference>
<dbReference type="HOGENOM" id="CLU_093038_0_0_7"/>
<dbReference type="EMBL" id="CP003389">
    <property type="protein sequence ID" value="AFE04100.1"/>
    <property type="molecule type" value="Genomic_DNA"/>
</dbReference>
<proteinExistence type="predicted"/>
<dbReference type="RefSeq" id="WP_014394338.1">
    <property type="nucleotide sequence ID" value="NC_017030.1"/>
</dbReference>
<accession>H8MVE0</accession>
<sequence length="226" mass="24233">MSISRANVLSLGFVVVAFGMAVMLYGQLPESIPTHWNAEGVVDGYTPKPWGPFVLPLVMAAMYLVLVAVPRISPRGYRVERFQGVFEGIQAALVAFLFLLNALVLLAGIGVSVPMARVVPAGVGLLFMVLGNYMGKFTKNFFCGIRTPWTLASDEVWLRTHRLGGRLFVLAGLVVLVSGLLGGGPVPVLAAVAVAAVTPVLYSYFLYRRIEGDRHGPTDGRGTQGV</sequence>
<dbReference type="PANTHER" id="PTHR37810">
    <property type="entry name" value="IMMUNITY PROTEIN SDPI"/>
    <property type="match status" value="1"/>
</dbReference>
<dbReference type="Pfam" id="PF13630">
    <property type="entry name" value="SdpI"/>
    <property type="match status" value="1"/>
</dbReference>
<dbReference type="InParanoid" id="H8MVE0"/>
<keyword evidence="1" id="KW-1133">Transmembrane helix</keyword>
<dbReference type="FunCoup" id="H8MVE0">
    <property type="interactions" value="1"/>
</dbReference>
<protein>
    <recommendedName>
        <fullName evidence="2">DUF1648 domain-containing protein</fullName>
    </recommendedName>
</protein>
<dbReference type="Pfam" id="PF07853">
    <property type="entry name" value="DUF1648"/>
    <property type="match status" value="1"/>
</dbReference>
<reference evidence="4" key="2">
    <citation type="submission" date="2012-03" db="EMBL/GenBank/DDBJ databases">
        <title>Genome sequence of the fruiting myxobacterium Corallococcus coralloides DSM 2259.</title>
        <authorList>
            <person name="Huntley S."/>
            <person name="Zhang Y."/>
            <person name="Treuner-Lange A."/>
            <person name="Sensen C.W."/>
            <person name="Sogaard-Andersen L."/>
        </authorList>
    </citation>
    <scope>NUCLEOTIDE SEQUENCE [LARGE SCALE GENOMIC DNA]</scope>
    <source>
        <strain evidence="4">ATCC 25202 / DSM 2259 / NBRC 100086 / M2</strain>
    </source>
</reference>
<evidence type="ECO:0000313" key="4">
    <source>
        <dbReference type="Proteomes" id="UP000007587"/>
    </source>
</evidence>
<feature type="transmembrane region" description="Helical" evidence="1">
    <location>
        <begin position="163"/>
        <end position="182"/>
    </location>
</feature>
<dbReference type="STRING" id="1144275.COCOR_01490"/>
<dbReference type="InterPro" id="IPR026272">
    <property type="entry name" value="SdpI"/>
</dbReference>
<keyword evidence="1" id="KW-0812">Transmembrane</keyword>
<feature type="transmembrane region" description="Helical" evidence="1">
    <location>
        <begin position="115"/>
        <end position="133"/>
    </location>
</feature>